<dbReference type="GO" id="GO:0016020">
    <property type="term" value="C:membrane"/>
    <property type="evidence" value="ECO:0007669"/>
    <property type="project" value="TreeGrafter"/>
</dbReference>
<dbReference type="PANTHER" id="PTHR43798">
    <property type="entry name" value="MONOACYLGLYCEROL LIPASE"/>
    <property type="match status" value="1"/>
</dbReference>
<dbReference type="OrthoDB" id="408373at2759"/>
<evidence type="ECO:0000259" key="1">
    <source>
        <dbReference type="Pfam" id="PF00561"/>
    </source>
</evidence>
<dbReference type="Proteomes" id="UP000800200">
    <property type="component" value="Unassembled WGS sequence"/>
</dbReference>
<dbReference type="InterPro" id="IPR000073">
    <property type="entry name" value="AB_hydrolase_1"/>
</dbReference>
<reference evidence="2" key="1">
    <citation type="journal article" date="2020" name="Stud. Mycol.">
        <title>101 Dothideomycetes genomes: a test case for predicting lifestyles and emergence of pathogens.</title>
        <authorList>
            <person name="Haridas S."/>
            <person name="Albert R."/>
            <person name="Binder M."/>
            <person name="Bloem J."/>
            <person name="Labutti K."/>
            <person name="Salamov A."/>
            <person name="Andreopoulos B."/>
            <person name="Baker S."/>
            <person name="Barry K."/>
            <person name="Bills G."/>
            <person name="Bluhm B."/>
            <person name="Cannon C."/>
            <person name="Castanera R."/>
            <person name="Culley D."/>
            <person name="Daum C."/>
            <person name="Ezra D."/>
            <person name="Gonzalez J."/>
            <person name="Henrissat B."/>
            <person name="Kuo A."/>
            <person name="Liang C."/>
            <person name="Lipzen A."/>
            <person name="Lutzoni F."/>
            <person name="Magnuson J."/>
            <person name="Mondo S."/>
            <person name="Nolan M."/>
            <person name="Ohm R."/>
            <person name="Pangilinan J."/>
            <person name="Park H.-J."/>
            <person name="Ramirez L."/>
            <person name="Alfaro M."/>
            <person name="Sun H."/>
            <person name="Tritt A."/>
            <person name="Yoshinaga Y."/>
            <person name="Zwiers L.-H."/>
            <person name="Turgeon B."/>
            <person name="Goodwin S."/>
            <person name="Spatafora J."/>
            <person name="Crous P."/>
            <person name="Grigoriev I."/>
        </authorList>
    </citation>
    <scope>NUCLEOTIDE SEQUENCE</scope>
    <source>
        <strain evidence="2">CBS 207.26</strain>
    </source>
</reference>
<dbReference type="Gene3D" id="3.40.50.1820">
    <property type="entry name" value="alpha/beta hydrolase"/>
    <property type="match status" value="1"/>
</dbReference>
<keyword evidence="3" id="KW-1185">Reference proteome</keyword>
<proteinExistence type="predicted"/>
<dbReference type="PANTHER" id="PTHR43798:SF33">
    <property type="entry name" value="HYDROLASE, PUTATIVE (AFU_ORTHOLOGUE AFUA_2G14860)-RELATED"/>
    <property type="match status" value="1"/>
</dbReference>
<dbReference type="PRINTS" id="PR00111">
    <property type="entry name" value="ABHYDROLASE"/>
</dbReference>
<dbReference type="EMBL" id="ML994692">
    <property type="protein sequence ID" value="KAF2177245.1"/>
    <property type="molecule type" value="Genomic_DNA"/>
</dbReference>
<dbReference type="Pfam" id="PF00561">
    <property type="entry name" value="Abhydrolase_1"/>
    <property type="match status" value="1"/>
</dbReference>
<accession>A0A6A6DDR0</accession>
<name>A0A6A6DDR0_9PEZI</name>
<sequence>MPFFTTPTDNISIFYTTNGSSSAPPILLIHGWCCDSHDWSWQIPFLSQTYHVIAMDLRGHGRSSAPESVEYSPKGFIVDAASLLRHLGFNQNVIIIGHSMGGVTASAFAVLEPGLVKAIVLVDPPYWRANEFADAVLPQIRGHPAIEDWCIEPYSALIAPNTPEWMKMWYIRRLLGTPRHVISKCLEGLLAEGKLGREEVCRKFVEGRKCPRYVVYIEEDTAEKEKSLGMGTLDEVVLMKGVGHWPHQAKSEEFNSMLGKWLNRLEEN</sequence>
<evidence type="ECO:0000313" key="2">
    <source>
        <dbReference type="EMBL" id="KAF2177245.1"/>
    </source>
</evidence>
<protein>
    <submittedName>
        <fullName evidence="2">Alpha/beta-hydrolase</fullName>
    </submittedName>
</protein>
<organism evidence="2 3">
    <name type="scientific">Zopfia rhizophila CBS 207.26</name>
    <dbReference type="NCBI Taxonomy" id="1314779"/>
    <lineage>
        <taxon>Eukaryota</taxon>
        <taxon>Fungi</taxon>
        <taxon>Dikarya</taxon>
        <taxon>Ascomycota</taxon>
        <taxon>Pezizomycotina</taxon>
        <taxon>Dothideomycetes</taxon>
        <taxon>Dothideomycetes incertae sedis</taxon>
        <taxon>Zopfiaceae</taxon>
        <taxon>Zopfia</taxon>
    </lineage>
</organism>
<dbReference type="GO" id="GO:0016787">
    <property type="term" value="F:hydrolase activity"/>
    <property type="evidence" value="ECO:0007669"/>
    <property type="project" value="UniProtKB-KW"/>
</dbReference>
<evidence type="ECO:0000313" key="3">
    <source>
        <dbReference type="Proteomes" id="UP000800200"/>
    </source>
</evidence>
<dbReference type="InterPro" id="IPR029058">
    <property type="entry name" value="AB_hydrolase_fold"/>
</dbReference>
<dbReference type="SUPFAM" id="SSF53474">
    <property type="entry name" value="alpha/beta-Hydrolases"/>
    <property type="match status" value="1"/>
</dbReference>
<dbReference type="InterPro" id="IPR050266">
    <property type="entry name" value="AB_hydrolase_sf"/>
</dbReference>
<dbReference type="AlphaFoldDB" id="A0A6A6DDR0"/>
<gene>
    <name evidence="2" type="ORF">K469DRAFT_720936</name>
</gene>
<feature type="domain" description="AB hydrolase-1" evidence="1">
    <location>
        <begin position="24"/>
        <end position="138"/>
    </location>
</feature>
<keyword evidence="2" id="KW-0378">Hydrolase</keyword>